<organism evidence="6 7">
    <name type="scientific">Novosphingobium olei</name>
    <dbReference type="NCBI Taxonomy" id="2728851"/>
    <lineage>
        <taxon>Bacteria</taxon>
        <taxon>Pseudomonadati</taxon>
        <taxon>Pseudomonadota</taxon>
        <taxon>Alphaproteobacteria</taxon>
        <taxon>Sphingomonadales</taxon>
        <taxon>Sphingomonadaceae</taxon>
        <taxon>Novosphingobium</taxon>
    </lineage>
</organism>
<feature type="domain" description="HTH luxR-type" evidence="5">
    <location>
        <begin position="9"/>
        <end position="74"/>
    </location>
</feature>
<evidence type="ECO:0000256" key="1">
    <source>
        <dbReference type="ARBA" id="ARBA00023015"/>
    </source>
</evidence>
<accession>A0A7Y0BN68</accession>
<name>A0A7Y0BN68_9SPHN</name>
<evidence type="ECO:0000313" key="7">
    <source>
        <dbReference type="Proteomes" id="UP000583556"/>
    </source>
</evidence>
<dbReference type="GO" id="GO:0003677">
    <property type="term" value="F:DNA binding"/>
    <property type="evidence" value="ECO:0007669"/>
    <property type="project" value="UniProtKB-KW"/>
</dbReference>
<keyword evidence="4" id="KW-0812">Transmembrane</keyword>
<comment type="caution">
    <text evidence="6">The sequence shown here is derived from an EMBL/GenBank/DDBJ whole genome shotgun (WGS) entry which is preliminary data.</text>
</comment>
<proteinExistence type="predicted"/>
<keyword evidence="1" id="KW-0805">Transcription regulation</keyword>
<dbReference type="EMBL" id="JABBGM010000002">
    <property type="protein sequence ID" value="NML93310.1"/>
    <property type="molecule type" value="Genomic_DNA"/>
</dbReference>
<keyword evidence="4" id="KW-1133">Transmembrane helix</keyword>
<keyword evidence="3" id="KW-0804">Transcription</keyword>
<dbReference type="InterPro" id="IPR000792">
    <property type="entry name" value="Tscrpt_reg_LuxR_C"/>
</dbReference>
<evidence type="ECO:0000259" key="5">
    <source>
        <dbReference type="PROSITE" id="PS50043"/>
    </source>
</evidence>
<dbReference type="InterPro" id="IPR016032">
    <property type="entry name" value="Sig_transdc_resp-reg_C-effctor"/>
</dbReference>
<dbReference type="PANTHER" id="PTHR44688:SF16">
    <property type="entry name" value="DNA-BINDING TRANSCRIPTIONAL ACTIVATOR DEVR_DOSR"/>
    <property type="match status" value="1"/>
</dbReference>
<dbReference type="Proteomes" id="UP000583556">
    <property type="component" value="Unassembled WGS sequence"/>
</dbReference>
<evidence type="ECO:0000256" key="2">
    <source>
        <dbReference type="ARBA" id="ARBA00023125"/>
    </source>
</evidence>
<evidence type="ECO:0000256" key="3">
    <source>
        <dbReference type="ARBA" id="ARBA00023163"/>
    </source>
</evidence>
<dbReference type="SMART" id="SM00421">
    <property type="entry name" value="HTH_LUXR"/>
    <property type="match status" value="1"/>
</dbReference>
<protein>
    <submittedName>
        <fullName evidence="6">Helix-turn-helix transcriptional regulator</fullName>
    </submittedName>
</protein>
<dbReference type="PROSITE" id="PS50043">
    <property type="entry name" value="HTH_LUXR_2"/>
    <property type="match status" value="1"/>
</dbReference>
<sequence>MHTLNDALHRLEEVRLTARQEDCIALVAKGMSSKEIGRELGISPSTVDNHIAIAMHQFGFQNRGAVARWYRETVESQRNQVKPEPPPSAMRIVGRSIPTGGIRNSLSLKERILSVAQVSILSIMATSAIITFVLGLIFVLKLHI</sequence>
<dbReference type="SUPFAM" id="SSF46894">
    <property type="entry name" value="C-terminal effector domain of the bipartite response regulators"/>
    <property type="match status" value="1"/>
</dbReference>
<dbReference type="AlphaFoldDB" id="A0A7Y0BN68"/>
<keyword evidence="7" id="KW-1185">Reference proteome</keyword>
<feature type="transmembrane region" description="Helical" evidence="4">
    <location>
        <begin position="112"/>
        <end position="140"/>
    </location>
</feature>
<dbReference type="InterPro" id="IPR036388">
    <property type="entry name" value="WH-like_DNA-bd_sf"/>
</dbReference>
<dbReference type="CDD" id="cd06170">
    <property type="entry name" value="LuxR_C_like"/>
    <property type="match status" value="1"/>
</dbReference>
<dbReference type="GO" id="GO:0006355">
    <property type="term" value="P:regulation of DNA-templated transcription"/>
    <property type="evidence" value="ECO:0007669"/>
    <property type="project" value="InterPro"/>
</dbReference>
<dbReference type="PRINTS" id="PR00038">
    <property type="entry name" value="HTHLUXR"/>
</dbReference>
<evidence type="ECO:0000313" key="6">
    <source>
        <dbReference type="EMBL" id="NML93310.1"/>
    </source>
</evidence>
<dbReference type="Gene3D" id="1.10.10.10">
    <property type="entry name" value="Winged helix-like DNA-binding domain superfamily/Winged helix DNA-binding domain"/>
    <property type="match status" value="1"/>
</dbReference>
<dbReference type="Pfam" id="PF00196">
    <property type="entry name" value="GerE"/>
    <property type="match status" value="1"/>
</dbReference>
<dbReference type="PANTHER" id="PTHR44688">
    <property type="entry name" value="DNA-BINDING TRANSCRIPTIONAL ACTIVATOR DEVR_DOSR"/>
    <property type="match status" value="1"/>
</dbReference>
<keyword evidence="4" id="KW-0472">Membrane</keyword>
<gene>
    <name evidence="6" type="ORF">HHL27_06445</name>
</gene>
<keyword evidence="2" id="KW-0238">DNA-binding</keyword>
<evidence type="ECO:0000256" key="4">
    <source>
        <dbReference type="SAM" id="Phobius"/>
    </source>
</evidence>
<reference evidence="6 7" key="1">
    <citation type="submission" date="2020-04" db="EMBL/GenBank/DDBJ databases">
        <title>Novosphingobium sp. TW-4 isolated from soil.</title>
        <authorList>
            <person name="Dahal R.H."/>
            <person name="Chaudhary D.K."/>
        </authorList>
    </citation>
    <scope>NUCLEOTIDE SEQUENCE [LARGE SCALE GENOMIC DNA]</scope>
    <source>
        <strain evidence="6 7">TW-4</strain>
    </source>
</reference>